<comment type="caution">
    <text evidence="1">The sequence shown here is derived from an EMBL/GenBank/DDBJ whole genome shotgun (WGS) entry which is preliminary data.</text>
</comment>
<evidence type="ECO:0000313" key="2">
    <source>
        <dbReference type="Proteomes" id="UP000316095"/>
    </source>
</evidence>
<gene>
    <name evidence="1" type="ORF">Pan54_39540</name>
</gene>
<organism evidence="1 2">
    <name type="scientific">Rubinisphaera italica</name>
    <dbReference type="NCBI Taxonomy" id="2527969"/>
    <lineage>
        <taxon>Bacteria</taxon>
        <taxon>Pseudomonadati</taxon>
        <taxon>Planctomycetota</taxon>
        <taxon>Planctomycetia</taxon>
        <taxon>Planctomycetales</taxon>
        <taxon>Planctomycetaceae</taxon>
        <taxon>Rubinisphaera</taxon>
    </lineage>
</organism>
<dbReference type="AlphaFoldDB" id="A0A5C5XL84"/>
<protein>
    <submittedName>
        <fullName evidence="1">Uncharacterized protein</fullName>
    </submittedName>
</protein>
<keyword evidence="2" id="KW-1185">Reference proteome</keyword>
<reference evidence="1 2" key="1">
    <citation type="submission" date="2019-02" db="EMBL/GenBank/DDBJ databases">
        <title>Deep-cultivation of Planctomycetes and their phenomic and genomic characterization uncovers novel biology.</title>
        <authorList>
            <person name="Wiegand S."/>
            <person name="Jogler M."/>
            <person name="Boedeker C."/>
            <person name="Pinto D."/>
            <person name="Vollmers J."/>
            <person name="Rivas-Marin E."/>
            <person name="Kohn T."/>
            <person name="Peeters S.H."/>
            <person name="Heuer A."/>
            <person name="Rast P."/>
            <person name="Oberbeckmann S."/>
            <person name="Bunk B."/>
            <person name="Jeske O."/>
            <person name="Meyerdierks A."/>
            <person name="Storesund J.E."/>
            <person name="Kallscheuer N."/>
            <person name="Luecker S."/>
            <person name="Lage O.M."/>
            <person name="Pohl T."/>
            <person name="Merkel B.J."/>
            <person name="Hornburger P."/>
            <person name="Mueller R.-W."/>
            <person name="Bruemmer F."/>
            <person name="Labrenz M."/>
            <person name="Spormann A.M."/>
            <person name="Op Den Camp H."/>
            <person name="Overmann J."/>
            <person name="Amann R."/>
            <person name="Jetten M.S.M."/>
            <person name="Mascher T."/>
            <person name="Medema M.H."/>
            <person name="Devos D.P."/>
            <person name="Kaster A.-K."/>
            <person name="Ovreas L."/>
            <person name="Rohde M."/>
            <person name="Galperin M.Y."/>
            <person name="Jogler C."/>
        </authorList>
    </citation>
    <scope>NUCLEOTIDE SEQUENCE [LARGE SCALE GENOMIC DNA]</scope>
    <source>
        <strain evidence="1 2">Pan54</strain>
    </source>
</reference>
<proteinExistence type="predicted"/>
<evidence type="ECO:0000313" key="1">
    <source>
        <dbReference type="EMBL" id="TWT63201.1"/>
    </source>
</evidence>
<dbReference type="Proteomes" id="UP000316095">
    <property type="component" value="Unassembled WGS sequence"/>
</dbReference>
<sequence length="474" mass="51657">MKTIQTRQEILSPGSRSRLPVLFCRSTANGQLLWSRGDGIAHSRPVDASVSFSDSCGSFSIEKGTTAENLYSREFAFLHANGSHVVAVTQSSEDRGDLSSLVPIVTSWEHSGGLSFALLQRDFPYGTEVINAAARSGIVWIQTIHNTGGELLAIDVAGGLQSRPTGFGILGSEDLGPMVRSDGSIYVGSGSQFGVMRPNGQLLWSRSYLPNLREPAYFLYPNGDLLLWNREFYDGRLIRFNGSTGAIMATSEHADERYSFIGDGRPGPDGSGGGFFILPDGRIGFNSMYTGEVYGYQDGDQFVVYPEPTMTIGEVPPGALPLWQVISGILDNDLRITEWREDRSAVGGADDSIIGYLKGNVNGLTWNDQFGTFVGLWRSEVEIPDDISVPWPLVPGSNIDKRTRIKGEPSQPAVRDAAGNWYSPELEQGNARIKSITANGVDRWSIDLGWNADLQFGARSISISGDGTRLFYLM</sequence>
<dbReference type="RefSeq" id="WP_146504978.1">
    <property type="nucleotide sequence ID" value="NZ_SJPG01000001.1"/>
</dbReference>
<dbReference type="EMBL" id="SJPG01000001">
    <property type="protein sequence ID" value="TWT63201.1"/>
    <property type="molecule type" value="Genomic_DNA"/>
</dbReference>
<accession>A0A5C5XL84</accession>
<name>A0A5C5XL84_9PLAN</name>